<evidence type="ECO:0000313" key="4">
    <source>
        <dbReference type="Proteomes" id="UP000295238"/>
    </source>
</evidence>
<protein>
    <submittedName>
        <fullName evidence="3">DUF1206 domain-containing protein</fullName>
    </submittedName>
</protein>
<dbReference type="RefSeq" id="WP_133314395.1">
    <property type="nucleotide sequence ID" value="NZ_SMTL01000001.1"/>
</dbReference>
<feature type="transmembrane region" description="Helical" evidence="1">
    <location>
        <begin position="15"/>
        <end position="36"/>
    </location>
</feature>
<dbReference type="InterPro" id="IPR009597">
    <property type="entry name" value="DUF1206"/>
</dbReference>
<gene>
    <name evidence="3" type="ORF">E2F50_02035</name>
</gene>
<feature type="transmembrane region" description="Helical" evidence="1">
    <location>
        <begin position="138"/>
        <end position="159"/>
    </location>
</feature>
<feature type="transmembrane region" description="Helical" evidence="1">
    <location>
        <begin position="95"/>
        <end position="118"/>
    </location>
</feature>
<name>A0A4R5UM48_9HYPH</name>
<dbReference type="OrthoDB" id="5702018at2"/>
<dbReference type="AlphaFoldDB" id="A0A4R5UM48"/>
<feature type="domain" description="DUF1206" evidence="2">
    <location>
        <begin position="13"/>
        <end position="78"/>
    </location>
</feature>
<feature type="domain" description="DUF1206" evidence="2">
    <location>
        <begin position="186"/>
        <end position="255"/>
    </location>
</feature>
<sequence>MIAGNKLEWLARFGYAARGGVYALTAGMALLSSFGGDKLDSKSAMQVLLAQPFGQIWLGLIGVGLLGFIVWRLIQAAFNTDHHPQDAKGYGTRAVLLVSAATYSGLALFALSQALHLGSGGSSGGEDSWTAWLMSQPFGRYLVGLVAVAIIGGGIAQILRGAKRGYLKYFERDWPQHRSLDAICMFGLIARGIIFLITGVFFLYAAFTVDSDQAGSTADALIWVRQLPFGGELYILAALGLFSFGAYGFIEARYRIVNPPTMRQARQALAV</sequence>
<dbReference type="EMBL" id="SMTL01000001">
    <property type="protein sequence ID" value="TDK38947.1"/>
    <property type="molecule type" value="Genomic_DNA"/>
</dbReference>
<reference evidence="3 4" key="1">
    <citation type="submission" date="2019-03" db="EMBL/GenBank/DDBJ databases">
        <title>Rhizobium sp. nov., an bacterium isolated from biocrust in Mu Us Desert.</title>
        <authorList>
            <person name="Lixiong L."/>
        </authorList>
    </citation>
    <scope>NUCLEOTIDE SEQUENCE [LARGE SCALE GENOMIC DNA]</scope>
    <source>
        <strain evidence="3 4">SPY-1</strain>
    </source>
</reference>
<proteinExistence type="predicted"/>
<organism evidence="3 4">
    <name type="scientific">Rhizobium deserti</name>
    <dbReference type="NCBI Taxonomy" id="2547961"/>
    <lineage>
        <taxon>Bacteria</taxon>
        <taxon>Pseudomonadati</taxon>
        <taxon>Pseudomonadota</taxon>
        <taxon>Alphaproteobacteria</taxon>
        <taxon>Hyphomicrobiales</taxon>
        <taxon>Rhizobiaceae</taxon>
        <taxon>Rhizobium/Agrobacterium group</taxon>
        <taxon>Rhizobium</taxon>
    </lineage>
</organism>
<evidence type="ECO:0000256" key="1">
    <source>
        <dbReference type="SAM" id="Phobius"/>
    </source>
</evidence>
<feature type="transmembrane region" description="Helical" evidence="1">
    <location>
        <begin position="180"/>
        <end position="207"/>
    </location>
</feature>
<comment type="caution">
    <text evidence="3">The sequence shown here is derived from an EMBL/GenBank/DDBJ whole genome shotgun (WGS) entry which is preliminary data.</text>
</comment>
<keyword evidence="1" id="KW-1133">Transmembrane helix</keyword>
<keyword evidence="4" id="KW-1185">Reference proteome</keyword>
<accession>A0A4R5UM48</accession>
<evidence type="ECO:0000313" key="3">
    <source>
        <dbReference type="EMBL" id="TDK38947.1"/>
    </source>
</evidence>
<feature type="transmembrane region" description="Helical" evidence="1">
    <location>
        <begin position="233"/>
        <end position="250"/>
    </location>
</feature>
<dbReference type="Proteomes" id="UP000295238">
    <property type="component" value="Unassembled WGS sequence"/>
</dbReference>
<keyword evidence="1" id="KW-0472">Membrane</keyword>
<feature type="transmembrane region" description="Helical" evidence="1">
    <location>
        <begin position="56"/>
        <end position="74"/>
    </location>
</feature>
<keyword evidence="1" id="KW-0812">Transmembrane</keyword>
<feature type="domain" description="DUF1206" evidence="2">
    <location>
        <begin position="96"/>
        <end position="164"/>
    </location>
</feature>
<evidence type="ECO:0000259" key="2">
    <source>
        <dbReference type="Pfam" id="PF06724"/>
    </source>
</evidence>
<dbReference type="Pfam" id="PF06724">
    <property type="entry name" value="DUF1206"/>
    <property type="match status" value="3"/>
</dbReference>